<dbReference type="EMBL" id="ASGP02000005">
    <property type="protein sequence ID" value="KAH9506797.1"/>
    <property type="molecule type" value="Genomic_DNA"/>
</dbReference>
<proteinExistence type="predicted"/>
<gene>
    <name evidence="1" type="ORF">DERF_011512</name>
</gene>
<dbReference type="Proteomes" id="UP000790347">
    <property type="component" value="Unassembled WGS sequence"/>
</dbReference>
<protein>
    <submittedName>
        <fullName evidence="1">Uncharacterized protein</fullName>
    </submittedName>
</protein>
<keyword evidence="2" id="KW-1185">Reference proteome</keyword>
<organism evidence="1 2">
    <name type="scientific">Dermatophagoides farinae</name>
    <name type="common">American house dust mite</name>
    <dbReference type="NCBI Taxonomy" id="6954"/>
    <lineage>
        <taxon>Eukaryota</taxon>
        <taxon>Metazoa</taxon>
        <taxon>Ecdysozoa</taxon>
        <taxon>Arthropoda</taxon>
        <taxon>Chelicerata</taxon>
        <taxon>Arachnida</taxon>
        <taxon>Acari</taxon>
        <taxon>Acariformes</taxon>
        <taxon>Sarcoptiformes</taxon>
        <taxon>Astigmata</taxon>
        <taxon>Psoroptidia</taxon>
        <taxon>Analgoidea</taxon>
        <taxon>Pyroglyphidae</taxon>
        <taxon>Dermatophagoidinae</taxon>
        <taxon>Dermatophagoides</taxon>
    </lineage>
</organism>
<accession>A0A922L1P9</accession>
<comment type="caution">
    <text evidence="1">The sequence shown here is derived from an EMBL/GenBank/DDBJ whole genome shotgun (WGS) entry which is preliminary data.</text>
</comment>
<dbReference type="AlphaFoldDB" id="A0A922L1P9"/>
<evidence type="ECO:0000313" key="2">
    <source>
        <dbReference type="Proteomes" id="UP000790347"/>
    </source>
</evidence>
<reference evidence="1" key="1">
    <citation type="submission" date="2013-05" db="EMBL/GenBank/DDBJ databases">
        <authorList>
            <person name="Yim A.K.Y."/>
            <person name="Chan T.F."/>
            <person name="Ji K.M."/>
            <person name="Liu X.Y."/>
            <person name="Zhou J.W."/>
            <person name="Li R.Q."/>
            <person name="Yang K.Y."/>
            <person name="Li J."/>
            <person name="Li M."/>
            <person name="Law P.T.W."/>
            <person name="Wu Y.L."/>
            <person name="Cai Z.L."/>
            <person name="Qin H."/>
            <person name="Bao Y."/>
            <person name="Leung R.K.K."/>
            <person name="Ng P.K.S."/>
            <person name="Zou J."/>
            <person name="Zhong X.J."/>
            <person name="Ran P.X."/>
            <person name="Zhong N.S."/>
            <person name="Liu Z.G."/>
            <person name="Tsui S.K.W."/>
        </authorList>
    </citation>
    <scope>NUCLEOTIDE SEQUENCE</scope>
    <source>
        <strain evidence="1">Derf</strain>
        <tissue evidence="1">Whole organism</tissue>
    </source>
</reference>
<sequence length="75" mass="9166">MIKFLIPKKSRIKREKFYRLRFNRSINKWKESERVTAKSNLNLYLFVCVRIRDWKPYSHIFVNGKIEQLIFVSGS</sequence>
<evidence type="ECO:0000313" key="1">
    <source>
        <dbReference type="EMBL" id="KAH9506797.1"/>
    </source>
</evidence>
<name>A0A922L1P9_DERFA</name>
<reference evidence="1" key="2">
    <citation type="journal article" date="2022" name="Res Sq">
        <title>Comparative Genomics Reveals Insights into the Divergent Evolution of Astigmatic Mites and Household Pest Adaptations.</title>
        <authorList>
            <person name="Xiong Q."/>
            <person name="Wan A.T.-Y."/>
            <person name="Liu X.-Y."/>
            <person name="Fung C.S.-H."/>
            <person name="Xiao X."/>
            <person name="Malainual N."/>
            <person name="Hou J."/>
            <person name="Wang L."/>
            <person name="Wang M."/>
            <person name="Yang K."/>
            <person name="Cui Y."/>
            <person name="Leung E."/>
            <person name="Nong W."/>
            <person name="Shin S.-K."/>
            <person name="Au S."/>
            <person name="Jeong K.Y."/>
            <person name="Chew F.T."/>
            <person name="Hui J."/>
            <person name="Leung T.F."/>
            <person name="Tungtrongchitr A."/>
            <person name="Zhong N."/>
            <person name="Liu Z."/>
            <person name="Tsui S."/>
        </authorList>
    </citation>
    <scope>NUCLEOTIDE SEQUENCE</scope>
    <source>
        <strain evidence="1">Derf</strain>
        <tissue evidence="1">Whole organism</tissue>
    </source>
</reference>